<evidence type="ECO:0000256" key="2">
    <source>
        <dbReference type="SAM" id="Phobius"/>
    </source>
</evidence>
<protein>
    <submittedName>
        <fullName evidence="3">Uncharacterized protein</fullName>
    </submittedName>
</protein>
<dbReference type="EMBL" id="JAADYS010002016">
    <property type="protein sequence ID" value="KAF4460101.1"/>
    <property type="molecule type" value="Genomic_DNA"/>
</dbReference>
<keyword evidence="4" id="KW-1185">Reference proteome</keyword>
<keyword evidence="2" id="KW-0472">Membrane</keyword>
<dbReference type="Pfam" id="PF11374">
    <property type="entry name" value="DUF3176"/>
    <property type="match status" value="1"/>
</dbReference>
<keyword evidence="2" id="KW-0812">Transmembrane</keyword>
<dbReference type="PANTHER" id="PTHR35394:SF5">
    <property type="entry name" value="DUF3176 DOMAIN-CONTAINING PROTEIN"/>
    <property type="match status" value="1"/>
</dbReference>
<feature type="transmembrane region" description="Helical" evidence="2">
    <location>
        <begin position="558"/>
        <end position="582"/>
    </location>
</feature>
<evidence type="ECO:0000313" key="4">
    <source>
        <dbReference type="Proteomes" id="UP000554235"/>
    </source>
</evidence>
<dbReference type="OrthoDB" id="5376804at2759"/>
<feature type="region of interest" description="Disordered" evidence="1">
    <location>
        <begin position="429"/>
        <end position="449"/>
    </location>
</feature>
<dbReference type="PANTHER" id="PTHR35394">
    <property type="entry name" value="DUF3176 DOMAIN-CONTAINING PROTEIN"/>
    <property type="match status" value="1"/>
</dbReference>
<dbReference type="InterPro" id="IPR021514">
    <property type="entry name" value="DUF3176"/>
</dbReference>
<reference evidence="3 4" key="1">
    <citation type="submission" date="2020-01" db="EMBL/GenBank/DDBJ databases">
        <title>Identification and distribution of gene clusters putatively required for synthesis of sphingolipid metabolism inhibitors in phylogenetically diverse species of the filamentous fungus Fusarium.</title>
        <authorList>
            <person name="Kim H.-S."/>
            <person name="Busman M."/>
            <person name="Brown D.W."/>
            <person name="Divon H."/>
            <person name="Uhlig S."/>
            <person name="Proctor R.H."/>
        </authorList>
    </citation>
    <scope>NUCLEOTIDE SEQUENCE [LARGE SCALE GENOMIC DNA]</scope>
    <source>
        <strain evidence="3 4">NRRL 20459</strain>
    </source>
</reference>
<evidence type="ECO:0000256" key="1">
    <source>
        <dbReference type="SAM" id="MobiDB-lite"/>
    </source>
</evidence>
<sequence length="676" mass="75208">MTRILGTDSLLGQWVFEIASVATASGVVAAMVIVLINFDREPVFDGPVLTLNAIISTLSTTSRVCLLAMLASAISQWNWLLFSSEPRRLVDFEYVAAASRGPLGSLKVLLNYNILGGGVLRAGALITILTIALDPFAQQLVQLKEETKRVKADNRTQATVSKADRYSLGSISRLTPDFLSANTIPAIDMHVSVEPDIGMEIATMLFYADATSGVQQQVAYDCSSNNCEFEPFDSLAICSQCEDITPSLKRRVRRNQTQAEDLTEFESDGPRVWNNTEYYLPNGLYLNNADGDLKDPKLYALSRRRVYMTMFGTGYPNRTVAMNHIDTLIWAQSVIKVDDKLEDWWRVDWPGPKLSAQECALYYCVRRYTTTIRNRTLEEKSVTLESHKRLPGSWDPHFEGAGYETDFNFSRYATDDLVFEPSSASFPHADLNLGEPRASKDKNVDEEDDKPGYAISEEAVYGLSVLMKRKFTTCIKGRHNCSLDKDDADWGPPNGYLLGHKRAIREPPIAERLWETSDLSGLFEKLALGMTTAIRNGADDGRKANGTALFPVTVYSIVWPWIALHCVATFGALVFLVVTIWSTSKLKQPVWKSSELAVFLQATAANGVFSGHETCIELEEKARGVSIVLPGQGGRGTHDVKEEEEEDGIMLTRSSPSYTASLVSRRTSREDYWGVR</sequence>
<organism evidence="3 4">
    <name type="scientific">Fusarium albosuccineum</name>
    <dbReference type="NCBI Taxonomy" id="1237068"/>
    <lineage>
        <taxon>Eukaryota</taxon>
        <taxon>Fungi</taxon>
        <taxon>Dikarya</taxon>
        <taxon>Ascomycota</taxon>
        <taxon>Pezizomycotina</taxon>
        <taxon>Sordariomycetes</taxon>
        <taxon>Hypocreomycetidae</taxon>
        <taxon>Hypocreales</taxon>
        <taxon>Nectriaceae</taxon>
        <taxon>Fusarium</taxon>
        <taxon>Fusarium decemcellulare species complex</taxon>
    </lineage>
</organism>
<feature type="transmembrane region" description="Helical" evidence="2">
    <location>
        <begin position="14"/>
        <end position="36"/>
    </location>
</feature>
<name>A0A8H4L0K4_9HYPO</name>
<dbReference type="AlphaFoldDB" id="A0A8H4L0K4"/>
<dbReference type="Proteomes" id="UP000554235">
    <property type="component" value="Unassembled WGS sequence"/>
</dbReference>
<comment type="caution">
    <text evidence="3">The sequence shown here is derived from an EMBL/GenBank/DDBJ whole genome shotgun (WGS) entry which is preliminary data.</text>
</comment>
<proteinExistence type="predicted"/>
<keyword evidence="2" id="KW-1133">Transmembrane helix</keyword>
<accession>A0A8H4L0K4</accession>
<gene>
    <name evidence="3" type="ORF">FALBO_13129</name>
</gene>
<evidence type="ECO:0000313" key="3">
    <source>
        <dbReference type="EMBL" id="KAF4460101.1"/>
    </source>
</evidence>